<name>Q2HFJ0_CHAGB</name>
<dbReference type="HOGENOM" id="CLU_011914_1_0_1"/>
<dbReference type="Proteomes" id="UP000001056">
    <property type="component" value="Unassembled WGS sequence"/>
</dbReference>
<feature type="region of interest" description="Disordered" evidence="1">
    <location>
        <begin position="530"/>
        <end position="553"/>
    </location>
</feature>
<evidence type="ECO:0000313" key="3">
    <source>
        <dbReference type="EMBL" id="EAQ92779.1"/>
    </source>
</evidence>
<dbReference type="GO" id="GO:0033255">
    <property type="term" value="C:SAS acetyltransferase complex"/>
    <property type="evidence" value="ECO:0007669"/>
    <property type="project" value="InterPro"/>
</dbReference>
<feature type="region of interest" description="Disordered" evidence="1">
    <location>
        <begin position="363"/>
        <end position="413"/>
    </location>
</feature>
<dbReference type="VEuPathDB" id="FungiDB:CHGG_01014"/>
<dbReference type="PANTHER" id="PTHR38422">
    <property type="entry name" value="SOMETHING ABOUT SILENCING PROTEIN 4"/>
    <property type="match status" value="1"/>
</dbReference>
<evidence type="ECO:0000256" key="1">
    <source>
        <dbReference type="SAM" id="MobiDB-lite"/>
    </source>
</evidence>
<feature type="compositionally biased region" description="Low complexity" evidence="1">
    <location>
        <begin position="457"/>
        <end position="483"/>
    </location>
</feature>
<dbReference type="EMBL" id="CH408029">
    <property type="protein sequence ID" value="EAQ92779.1"/>
    <property type="molecule type" value="Genomic_DNA"/>
</dbReference>
<organism evidence="3 4">
    <name type="scientific">Chaetomium globosum (strain ATCC 6205 / CBS 148.51 / DSM 1962 / NBRC 6347 / NRRL 1970)</name>
    <name type="common">Soil fungus</name>
    <dbReference type="NCBI Taxonomy" id="306901"/>
    <lineage>
        <taxon>Eukaryota</taxon>
        <taxon>Fungi</taxon>
        <taxon>Dikarya</taxon>
        <taxon>Ascomycota</taxon>
        <taxon>Pezizomycotina</taxon>
        <taxon>Sordariomycetes</taxon>
        <taxon>Sordariomycetidae</taxon>
        <taxon>Sordariales</taxon>
        <taxon>Chaetomiaceae</taxon>
        <taxon>Chaetomium</taxon>
    </lineage>
</organism>
<dbReference type="RefSeq" id="XP_001220235.1">
    <property type="nucleotide sequence ID" value="XM_001220234.1"/>
</dbReference>
<feature type="region of interest" description="Disordered" evidence="1">
    <location>
        <begin position="76"/>
        <end position="136"/>
    </location>
</feature>
<dbReference type="eggNOG" id="ENOG502RYH0">
    <property type="taxonomic scope" value="Eukaryota"/>
</dbReference>
<dbReference type="GeneID" id="4388051"/>
<dbReference type="InterPro" id="IPR029184">
    <property type="entry name" value="Sas4_dom"/>
</dbReference>
<proteinExistence type="predicted"/>
<dbReference type="OrthoDB" id="1938992at2759"/>
<keyword evidence="4" id="KW-1185">Reference proteome</keyword>
<reference evidence="4" key="1">
    <citation type="journal article" date="2015" name="Genome Announc.">
        <title>Draft genome sequence of the cellulolytic fungus Chaetomium globosum.</title>
        <authorList>
            <person name="Cuomo C.A."/>
            <person name="Untereiner W.A."/>
            <person name="Ma L.-J."/>
            <person name="Grabherr M."/>
            <person name="Birren B.W."/>
        </authorList>
    </citation>
    <scope>NUCLEOTIDE SEQUENCE [LARGE SCALE GENOMIC DNA]</scope>
    <source>
        <strain evidence="4">ATCC 6205 / CBS 148.51 / DSM 1962 / NBRC 6347 / NRRL 1970</strain>
    </source>
</reference>
<dbReference type="STRING" id="306901.Q2HFJ0"/>
<feature type="compositionally biased region" description="Basic and acidic residues" evidence="1">
    <location>
        <begin position="385"/>
        <end position="396"/>
    </location>
</feature>
<feature type="region of interest" description="Disordered" evidence="1">
    <location>
        <begin position="430"/>
        <end position="493"/>
    </location>
</feature>
<dbReference type="PANTHER" id="PTHR38422:SF1">
    <property type="entry name" value="SOMETHING ABOUT SILENCING PROTEIN 4"/>
    <property type="match status" value="1"/>
</dbReference>
<feature type="compositionally biased region" description="Low complexity" evidence="1">
    <location>
        <begin position="115"/>
        <end position="134"/>
    </location>
</feature>
<dbReference type="AlphaFoldDB" id="Q2HFJ0"/>
<dbReference type="OMA" id="PEAIDSC"/>
<sequence length="553" mass="61233">MALTVSRTQARKIAGTRNLFSSRQNNHDTTRPRRRRDPSEGDNDNLVAKRAKLTPGIATLSAIFANDTANTIDKTGTSATSKADSAPVSPKPAIATKVPASHRAPRPKAKRPKPARATTKQQQRQRPTPTTSRSKVVKGLMHELVNLKPNEADTIVQGRKLRSQEVVRYKSELSSYFPEYDEIIGNDPKETHIVNIDTPIIIIPDPTSQLNTNTTSPHAVPPRAQHQHDYPTRSYGDSLYTDLCDAHRVSFSYLNPTPTSDPLPDSLFAPAHKKAERSERSVRNTEIGRAQHERDQVARLLNGLRGHDWLRVLGVSGVTETKKRAFEPARDHFIRGCEGILDKFRRYTREEKRRRAEMLGRRQAFLSGGEESVGKEGVETEESEGEKSVDVRRHEQQQQGAESGEQEAEHADESDVDAYIAKQLREEALAAAAKKRRAKAGGKAAAAKRASAERGKATATKAAGGKVGPTKTTAATALSSTHPPADKDPRENVSLFRKRYQRDAALSTDRRKGRKVLAWGELLPEMEAAEFQLPGEVRDDAGSRLPPRKRGRK</sequence>
<gene>
    <name evidence="3" type="ORF">CHGG_01014</name>
</gene>
<feature type="domain" description="Something about silencing protein 4" evidence="2">
    <location>
        <begin position="261"/>
        <end position="356"/>
    </location>
</feature>
<feature type="compositionally biased region" description="Basic residues" evidence="1">
    <location>
        <begin position="103"/>
        <end position="114"/>
    </location>
</feature>
<accession>Q2HFJ0</accession>
<protein>
    <recommendedName>
        <fullName evidence="2">Something about silencing protein 4 domain-containing protein</fullName>
    </recommendedName>
</protein>
<dbReference type="GO" id="GO:0004402">
    <property type="term" value="F:histone acetyltransferase activity"/>
    <property type="evidence" value="ECO:0007669"/>
    <property type="project" value="TreeGrafter"/>
</dbReference>
<feature type="region of interest" description="Disordered" evidence="1">
    <location>
        <begin position="1"/>
        <end position="50"/>
    </location>
</feature>
<evidence type="ECO:0000313" key="4">
    <source>
        <dbReference type="Proteomes" id="UP000001056"/>
    </source>
</evidence>
<dbReference type="InParanoid" id="Q2HFJ0"/>
<dbReference type="InterPro" id="IPR038988">
    <property type="entry name" value="Sas4"/>
</dbReference>
<dbReference type="Pfam" id="PF15460">
    <property type="entry name" value="SAS4"/>
    <property type="match status" value="1"/>
</dbReference>
<evidence type="ECO:0000259" key="2">
    <source>
        <dbReference type="Pfam" id="PF15460"/>
    </source>
</evidence>